<protein>
    <submittedName>
        <fullName evidence="1">Uncharacterized protein</fullName>
    </submittedName>
</protein>
<comment type="caution">
    <text evidence="1">The sequence shown here is derived from an EMBL/GenBank/DDBJ whole genome shotgun (WGS) entry which is preliminary data.</text>
</comment>
<keyword evidence="2" id="KW-1185">Reference proteome</keyword>
<organism evidence="1 2">
    <name type="scientific">Mycena maculata</name>
    <dbReference type="NCBI Taxonomy" id="230809"/>
    <lineage>
        <taxon>Eukaryota</taxon>
        <taxon>Fungi</taxon>
        <taxon>Dikarya</taxon>
        <taxon>Basidiomycota</taxon>
        <taxon>Agaricomycotina</taxon>
        <taxon>Agaricomycetes</taxon>
        <taxon>Agaricomycetidae</taxon>
        <taxon>Agaricales</taxon>
        <taxon>Marasmiineae</taxon>
        <taxon>Mycenaceae</taxon>
        <taxon>Mycena</taxon>
    </lineage>
</organism>
<sequence length="137" mass="15219">PTILSHIGSHILHDPTIDRSTQPCGLCCRPWPMCQFFLKKSGSTANTLTLNMAISRGCPNLVYFSYGTAEVSSGSSPSSNVPLKCVYCDPKDPAVWRYNYKEHLIQYHPTVSLEKHADVFTLSAAEELAMGKVWEAR</sequence>
<feature type="non-terminal residue" evidence="1">
    <location>
        <position position="1"/>
    </location>
</feature>
<dbReference type="Proteomes" id="UP001215280">
    <property type="component" value="Unassembled WGS sequence"/>
</dbReference>
<evidence type="ECO:0000313" key="1">
    <source>
        <dbReference type="EMBL" id="KAJ7725143.1"/>
    </source>
</evidence>
<name>A0AAD7HP50_9AGAR</name>
<dbReference type="EMBL" id="JARJLG010000231">
    <property type="protein sequence ID" value="KAJ7725143.1"/>
    <property type="molecule type" value="Genomic_DNA"/>
</dbReference>
<accession>A0AAD7HP50</accession>
<feature type="non-terminal residue" evidence="1">
    <location>
        <position position="137"/>
    </location>
</feature>
<evidence type="ECO:0000313" key="2">
    <source>
        <dbReference type="Proteomes" id="UP001215280"/>
    </source>
</evidence>
<proteinExistence type="predicted"/>
<dbReference type="AlphaFoldDB" id="A0AAD7HP50"/>
<gene>
    <name evidence="1" type="ORF">DFH07DRAFT_691016</name>
</gene>
<reference evidence="1" key="1">
    <citation type="submission" date="2023-03" db="EMBL/GenBank/DDBJ databases">
        <title>Massive genome expansion in bonnet fungi (Mycena s.s.) driven by repeated elements and novel gene families across ecological guilds.</title>
        <authorList>
            <consortium name="Lawrence Berkeley National Laboratory"/>
            <person name="Harder C.B."/>
            <person name="Miyauchi S."/>
            <person name="Viragh M."/>
            <person name="Kuo A."/>
            <person name="Thoen E."/>
            <person name="Andreopoulos B."/>
            <person name="Lu D."/>
            <person name="Skrede I."/>
            <person name="Drula E."/>
            <person name="Henrissat B."/>
            <person name="Morin E."/>
            <person name="Kohler A."/>
            <person name="Barry K."/>
            <person name="LaButti K."/>
            <person name="Morin E."/>
            <person name="Salamov A."/>
            <person name="Lipzen A."/>
            <person name="Mereny Z."/>
            <person name="Hegedus B."/>
            <person name="Baldrian P."/>
            <person name="Stursova M."/>
            <person name="Weitz H."/>
            <person name="Taylor A."/>
            <person name="Grigoriev I.V."/>
            <person name="Nagy L.G."/>
            <person name="Martin F."/>
            <person name="Kauserud H."/>
        </authorList>
    </citation>
    <scope>NUCLEOTIDE SEQUENCE</scope>
    <source>
        <strain evidence="1">CBHHK188m</strain>
    </source>
</reference>